<dbReference type="GO" id="GO:0004029">
    <property type="term" value="F:aldehyde dehydrogenase (NAD+) activity"/>
    <property type="evidence" value="ECO:0007669"/>
    <property type="project" value="TreeGrafter"/>
</dbReference>
<dbReference type="PANTHER" id="PTHR43570">
    <property type="entry name" value="ALDEHYDE DEHYDROGENASE"/>
    <property type="match status" value="1"/>
</dbReference>
<dbReference type="STRING" id="1479485.DA73_0237010"/>
<reference evidence="2" key="1">
    <citation type="journal article" date="2015" name="Genome Announc.">
        <title>Draft Genome Sequence of Tolypothrix boutellei Strain VB521301.</title>
        <authorList>
            <person name="Chandrababunaidu M.M."/>
            <person name="Singh D."/>
            <person name="Sen D."/>
            <person name="Bhan S."/>
            <person name="Das S."/>
            <person name="Gupta A."/>
            <person name="Adhikary S.P."/>
            <person name="Tripathy S."/>
        </authorList>
    </citation>
    <scope>NUCLEOTIDE SEQUENCE</scope>
    <source>
        <strain evidence="2">VB521301</strain>
    </source>
</reference>
<dbReference type="EMBL" id="JHEG02000059">
    <property type="protein sequence ID" value="KIE06864.1"/>
    <property type="molecule type" value="Genomic_DNA"/>
</dbReference>
<accession>A0A0C1QMX3</accession>
<dbReference type="AlphaFoldDB" id="A0A0C1QMX3"/>
<dbReference type="GO" id="GO:0006081">
    <property type="term" value="P:aldehyde metabolic process"/>
    <property type="evidence" value="ECO:0007669"/>
    <property type="project" value="InterPro"/>
</dbReference>
<evidence type="ECO:0000313" key="2">
    <source>
        <dbReference type="EMBL" id="KIE06864.1"/>
    </source>
</evidence>
<organism evidence="2">
    <name type="scientific">Tolypothrix bouteillei VB521301</name>
    <dbReference type="NCBI Taxonomy" id="1479485"/>
    <lineage>
        <taxon>Bacteria</taxon>
        <taxon>Bacillati</taxon>
        <taxon>Cyanobacteriota</taxon>
        <taxon>Cyanophyceae</taxon>
        <taxon>Nostocales</taxon>
        <taxon>Tolypothrichaceae</taxon>
        <taxon>Tolypothrix</taxon>
    </lineage>
</organism>
<dbReference type="InterPro" id="IPR016162">
    <property type="entry name" value="Ald_DH_N"/>
</dbReference>
<sequence length="108" mass="12369">MNTQVSIADLIARQREFFKTGTTKDVDFRLKQLKVLKQAIGENQEAILQALKADLGKPEFEAYGMEIFPRILGLSCSLESQLKCQVTVNVKVWFLRLNLSQNLAKYYN</sequence>
<protein>
    <recommendedName>
        <fullName evidence="3">Aldehyde dehydrogenase domain-containing protein</fullName>
    </recommendedName>
</protein>
<evidence type="ECO:0000256" key="1">
    <source>
        <dbReference type="ARBA" id="ARBA00023002"/>
    </source>
</evidence>
<keyword evidence="1" id="KW-0560">Oxidoreductase</keyword>
<gene>
    <name evidence="2" type="ORF">DA73_0237010</name>
</gene>
<name>A0A0C1QMX3_9CYAN</name>
<dbReference type="Gene3D" id="3.40.605.10">
    <property type="entry name" value="Aldehyde Dehydrogenase, Chain A, domain 1"/>
    <property type="match status" value="1"/>
</dbReference>
<comment type="caution">
    <text evidence="2">The sequence shown here is derived from an EMBL/GenBank/DDBJ whole genome shotgun (WGS) entry which is preliminary data.</text>
</comment>
<dbReference type="PANTHER" id="PTHR43570:SF16">
    <property type="entry name" value="ALDEHYDE DEHYDROGENASE TYPE III, ISOFORM Q"/>
    <property type="match status" value="1"/>
</dbReference>
<evidence type="ECO:0008006" key="3">
    <source>
        <dbReference type="Google" id="ProtNLM"/>
    </source>
</evidence>
<dbReference type="InterPro" id="IPR016161">
    <property type="entry name" value="Ald_DH/histidinol_DH"/>
</dbReference>
<dbReference type="InterPro" id="IPR012394">
    <property type="entry name" value="Aldehyde_DH_NAD(P)"/>
</dbReference>
<proteinExistence type="predicted"/>
<dbReference type="SUPFAM" id="SSF53720">
    <property type="entry name" value="ALDH-like"/>
    <property type="match status" value="1"/>
</dbReference>
<dbReference type="GO" id="GO:0005737">
    <property type="term" value="C:cytoplasm"/>
    <property type="evidence" value="ECO:0007669"/>
    <property type="project" value="TreeGrafter"/>
</dbReference>